<dbReference type="EMBL" id="RJVU01006614">
    <property type="protein sequence ID" value="ROL54658.1"/>
    <property type="molecule type" value="Genomic_DNA"/>
</dbReference>
<accession>A0A3N0Z9N5</accession>
<reference evidence="1 2" key="1">
    <citation type="submission" date="2018-10" db="EMBL/GenBank/DDBJ databases">
        <title>Genome assembly for a Yunnan-Guizhou Plateau 3E fish, Anabarilius grahami (Regan), and its evolutionary and genetic applications.</title>
        <authorList>
            <person name="Jiang W."/>
        </authorList>
    </citation>
    <scope>NUCLEOTIDE SEQUENCE [LARGE SCALE GENOMIC DNA]</scope>
    <source>
        <strain evidence="1">AG-KIZ</strain>
        <tissue evidence="1">Muscle</tissue>
    </source>
</reference>
<sequence>MRPGCPGGKIQWSLEEYIDHALLLTGSSFTVGIVDEGLHNPAAHTRVCTPESFHVPIIVSGVIHATPTQPETVHVMPSRSVPVYVMPAQLDTVQVMPAKSESLQAMPAKPESLQVMPATPESLHKMADTSEPSAKMAAMPEL</sequence>
<dbReference type="Proteomes" id="UP000281406">
    <property type="component" value="Unassembled WGS sequence"/>
</dbReference>
<dbReference type="OrthoDB" id="8963287at2759"/>
<protein>
    <submittedName>
        <fullName evidence="1">Uncharacterized protein</fullName>
    </submittedName>
</protein>
<proteinExistence type="predicted"/>
<evidence type="ECO:0000313" key="1">
    <source>
        <dbReference type="EMBL" id="ROL54658.1"/>
    </source>
</evidence>
<keyword evidence="2" id="KW-1185">Reference proteome</keyword>
<gene>
    <name evidence="1" type="ORF">DPX16_11833</name>
</gene>
<comment type="caution">
    <text evidence="1">The sequence shown here is derived from an EMBL/GenBank/DDBJ whole genome shotgun (WGS) entry which is preliminary data.</text>
</comment>
<evidence type="ECO:0000313" key="2">
    <source>
        <dbReference type="Proteomes" id="UP000281406"/>
    </source>
</evidence>
<organism evidence="1 2">
    <name type="scientific">Anabarilius grahami</name>
    <name type="common">Kanglang fish</name>
    <name type="synonym">Barilius grahami</name>
    <dbReference type="NCBI Taxonomy" id="495550"/>
    <lineage>
        <taxon>Eukaryota</taxon>
        <taxon>Metazoa</taxon>
        <taxon>Chordata</taxon>
        <taxon>Craniata</taxon>
        <taxon>Vertebrata</taxon>
        <taxon>Euteleostomi</taxon>
        <taxon>Actinopterygii</taxon>
        <taxon>Neopterygii</taxon>
        <taxon>Teleostei</taxon>
        <taxon>Ostariophysi</taxon>
        <taxon>Cypriniformes</taxon>
        <taxon>Xenocyprididae</taxon>
        <taxon>Xenocypridinae</taxon>
        <taxon>Xenocypridinae incertae sedis</taxon>
        <taxon>Anabarilius</taxon>
    </lineage>
</organism>
<dbReference type="AlphaFoldDB" id="A0A3N0Z9N5"/>
<name>A0A3N0Z9N5_ANAGA</name>